<evidence type="ECO:0000256" key="7">
    <source>
        <dbReference type="SAM" id="Phobius"/>
    </source>
</evidence>
<comment type="subcellular location">
    <subcellularLocation>
        <location evidence="1">Cell inner membrane</location>
        <topology evidence="1">Multi-pass membrane protein</topology>
    </subcellularLocation>
</comment>
<dbReference type="GO" id="GO:0005886">
    <property type="term" value="C:plasma membrane"/>
    <property type="evidence" value="ECO:0007669"/>
    <property type="project" value="UniProtKB-SubCell"/>
</dbReference>
<dbReference type="PANTHER" id="PTHR30482:SF17">
    <property type="entry name" value="ABC TRANSPORTER ATP-BINDING PROTEIN"/>
    <property type="match status" value="1"/>
</dbReference>
<reference evidence="8 11" key="2">
    <citation type="submission" date="2021-06" db="EMBL/GenBank/DDBJ databases">
        <title>Microbial metabolic specificity influences pelagic lipid remineralization.</title>
        <authorList>
            <person name="Behrendt L."/>
            <person name="Hunter J.E."/>
            <person name="Alcolombri U."/>
            <person name="Smriga S."/>
            <person name="Mincer T."/>
            <person name="Lowenstein D.P."/>
            <person name="Peaudecerf F.J."/>
            <person name="Fernandez V.I."/>
            <person name="Fredricks H."/>
            <person name="Almblad H."/>
            <person name="Harrison J.J."/>
            <person name="Stocker R."/>
            <person name="Van Mooy B.A.S."/>
        </authorList>
    </citation>
    <scope>NUCLEOTIDE SEQUENCE [LARGE SCALE GENOMIC DNA]</scope>
    <source>
        <strain evidence="8 11">A252</strain>
    </source>
</reference>
<dbReference type="RefSeq" id="WP_128120780.1">
    <property type="nucleotide sequence ID" value="NZ_CP076683.1"/>
</dbReference>
<keyword evidence="11" id="KW-1185">Reference proteome</keyword>
<evidence type="ECO:0000256" key="6">
    <source>
        <dbReference type="SAM" id="MobiDB-lite"/>
    </source>
</evidence>
<dbReference type="InterPro" id="IPR001851">
    <property type="entry name" value="ABC_transp_permease"/>
</dbReference>
<feature type="compositionally biased region" description="Polar residues" evidence="6">
    <location>
        <begin position="1"/>
        <end position="19"/>
    </location>
</feature>
<dbReference type="Proteomes" id="UP000252554">
    <property type="component" value="Unassembled WGS sequence"/>
</dbReference>
<keyword evidence="4 7" id="KW-1133">Transmembrane helix</keyword>
<evidence type="ECO:0000313" key="11">
    <source>
        <dbReference type="Proteomes" id="UP000683436"/>
    </source>
</evidence>
<evidence type="ECO:0000256" key="1">
    <source>
        <dbReference type="ARBA" id="ARBA00004429"/>
    </source>
</evidence>
<evidence type="ECO:0000256" key="4">
    <source>
        <dbReference type="ARBA" id="ARBA00022989"/>
    </source>
</evidence>
<keyword evidence="3 7" id="KW-0812">Transmembrane</keyword>
<evidence type="ECO:0000256" key="5">
    <source>
        <dbReference type="ARBA" id="ARBA00023136"/>
    </source>
</evidence>
<reference evidence="9 10" key="1">
    <citation type="submission" date="2018-06" db="EMBL/GenBank/DDBJ databases">
        <title>Whole genome sequencing of four bacterial strains from South Shetland trench revealing bio-synthetic gene clusters.</title>
        <authorList>
            <person name="Abdel-Mageed W.M."/>
            <person name="Lehri B."/>
            <person name="Jarmusch S.A."/>
            <person name="Miranda K."/>
            <person name="Goodfellow M."/>
            <person name="Jaspars M."/>
            <person name="Karlyshev A.V."/>
        </authorList>
    </citation>
    <scope>NUCLEOTIDE SEQUENCE [LARGE SCALE GENOMIC DNA]</scope>
    <source>
        <strain evidence="9 10">SST2</strain>
    </source>
</reference>
<name>A0A365PSU1_9GAMM</name>
<keyword evidence="2" id="KW-1003">Cell membrane</keyword>
<evidence type="ECO:0000313" key="10">
    <source>
        <dbReference type="Proteomes" id="UP000252554"/>
    </source>
</evidence>
<dbReference type="InterPro" id="IPR043428">
    <property type="entry name" value="LivM-like"/>
</dbReference>
<feature type="transmembrane region" description="Helical" evidence="7">
    <location>
        <begin position="308"/>
        <end position="332"/>
    </location>
</feature>
<protein>
    <submittedName>
        <fullName evidence="9">Branched-chain amino acid ABC transporter permease</fullName>
    </submittedName>
</protein>
<accession>A0A365PSU1</accession>
<feature type="transmembrane region" description="Helical" evidence="7">
    <location>
        <begin position="183"/>
        <end position="200"/>
    </location>
</feature>
<evidence type="ECO:0000256" key="3">
    <source>
        <dbReference type="ARBA" id="ARBA00022692"/>
    </source>
</evidence>
<dbReference type="Pfam" id="PF02653">
    <property type="entry name" value="BPD_transp_2"/>
    <property type="match status" value="1"/>
</dbReference>
<feature type="transmembrane region" description="Helical" evidence="7">
    <location>
        <begin position="35"/>
        <end position="53"/>
    </location>
</feature>
<dbReference type="GO" id="GO:0015658">
    <property type="term" value="F:branched-chain amino acid transmembrane transporter activity"/>
    <property type="evidence" value="ECO:0007669"/>
    <property type="project" value="InterPro"/>
</dbReference>
<organism evidence="9 10">
    <name type="scientific">Stutzerimonas zhaodongensis</name>
    <dbReference type="NCBI Taxonomy" id="1176257"/>
    <lineage>
        <taxon>Bacteria</taxon>
        <taxon>Pseudomonadati</taxon>
        <taxon>Pseudomonadota</taxon>
        <taxon>Gammaproteobacteria</taxon>
        <taxon>Pseudomonadales</taxon>
        <taxon>Pseudomonadaceae</taxon>
        <taxon>Stutzerimonas</taxon>
    </lineage>
</organism>
<proteinExistence type="predicted"/>
<dbReference type="PANTHER" id="PTHR30482">
    <property type="entry name" value="HIGH-AFFINITY BRANCHED-CHAIN AMINO ACID TRANSPORT SYSTEM PERMEASE"/>
    <property type="match status" value="1"/>
</dbReference>
<feature type="transmembrane region" description="Helical" evidence="7">
    <location>
        <begin position="271"/>
        <end position="296"/>
    </location>
</feature>
<dbReference type="EMBL" id="CP076683">
    <property type="protein sequence ID" value="QWV15834.1"/>
    <property type="molecule type" value="Genomic_DNA"/>
</dbReference>
<dbReference type="AlphaFoldDB" id="A0A365PSU1"/>
<dbReference type="Proteomes" id="UP000683436">
    <property type="component" value="Chromosome"/>
</dbReference>
<feature type="transmembrane region" description="Helical" evidence="7">
    <location>
        <begin position="138"/>
        <end position="158"/>
    </location>
</feature>
<evidence type="ECO:0000256" key="2">
    <source>
        <dbReference type="ARBA" id="ARBA00022475"/>
    </source>
</evidence>
<feature type="region of interest" description="Disordered" evidence="6">
    <location>
        <begin position="1"/>
        <end position="23"/>
    </location>
</feature>
<dbReference type="CDD" id="cd06581">
    <property type="entry name" value="TM_PBP1_LivM_like"/>
    <property type="match status" value="1"/>
</dbReference>
<dbReference type="EMBL" id="QNTV01000010">
    <property type="protein sequence ID" value="RBA56575.1"/>
    <property type="molecule type" value="Genomic_DNA"/>
</dbReference>
<sequence>MSTQESVQASGLQATSTQVRANAERERRRAARRRMAIFYGVLLAVAMVAPLMVYPVFLMKLLCFALFACAFNLLLGYAGLLSFGHAAFFACGGYITGYMLSTYSGLSTELGILVGTLASTVLGLIFGLLAIRRQGIYFAMITLALAQMAFFVFVQAPFTGGENGMQGVPRGYLLGLFDMQNNMALYYFVLTVFVIGFAIIQRTIHSPYGQVLKAIRENEPRAISLGYNVDGHKLLAFVISAALTGLAGSTKTVVFQLASLTDAHWHMSGEVILMTLLGGVGTILGPIVGATVVVTLQSSLSSGPLGEWVHVILGVIFVLCVLLFRSGIVGWVERLIKRNFK</sequence>
<feature type="transmembrane region" description="Helical" evidence="7">
    <location>
        <begin position="112"/>
        <end position="131"/>
    </location>
</feature>
<evidence type="ECO:0000313" key="9">
    <source>
        <dbReference type="EMBL" id="RBA56575.1"/>
    </source>
</evidence>
<gene>
    <name evidence="9" type="ORF">DQ403_13890</name>
    <name evidence="8" type="ORF">KQ248_14980</name>
</gene>
<evidence type="ECO:0000313" key="8">
    <source>
        <dbReference type="EMBL" id="QWV15834.1"/>
    </source>
</evidence>
<keyword evidence="5 7" id="KW-0472">Membrane</keyword>